<proteinExistence type="predicted"/>
<dbReference type="Gene3D" id="3.40.50.2000">
    <property type="entry name" value="Glycogen Phosphorylase B"/>
    <property type="match status" value="1"/>
</dbReference>
<organism evidence="6 7">
    <name type="scientific">Litoreibacter albidus</name>
    <dbReference type="NCBI Taxonomy" id="670155"/>
    <lineage>
        <taxon>Bacteria</taxon>
        <taxon>Pseudomonadati</taxon>
        <taxon>Pseudomonadota</taxon>
        <taxon>Alphaproteobacteria</taxon>
        <taxon>Rhodobacterales</taxon>
        <taxon>Roseobacteraceae</taxon>
        <taxon>Litoreibacter</taxon>
    </lineage>
</organism>
<reference evidence="7" key="1">
    <citation type="submission" date="2016-10" db="EMBL/GenBank/DDBJ databases">
        <authorList>
            <person name="Varghese N."/>
            <person name="Submissions S."/>
        </authorList>
    </citation>
    <scope>NUCLEOTIDE SEQUENCE [LARGE SCALE GENOMIC DNA]</scope>
    <source>
        <strain evidence="7">DSM 26922</strain>
    </source>
</reference>
<evidence type="ECO:0000256" key="4">
    <source>
        <dbReference type="ARBA" id="ARBA00022989"/>
    </source>
</evidence>
<keyword evidence="7" id="KW-1185">Reference proteome</keyword>
<evidence type="ECO:0000256" key="2">
    <source>
        <dbReference type="ARBA" id="ARBA00022692"/>
    </source>
</evidence>
<dbReference type="SUPFAM" id="SSF53756">
    <property type="entry name" value="UDP-Glycosyltransferase/glycogen phosphorylase"/>
    <property type="match status" value="1"/>
</dbReference>
<evidence type="ECO:0000256" key="5">
    <source>
        <dbReference type="ARBA" id="ARBA00023136"/>
    </source>
</evidence>
<dbReference type="RefSeq" id="WP_089946508.1">
    <property type="nucleotide sequence ID" value="NZ_FNOI01000002.1"/>
</dbReference>
<gene>
    <name evidence="6" type="ORF">SAMN04488001_1731</name>
</gene>
<dbReference type="GO" id="GO:0006488">
    <property type="term" value="P:dolichol-linked oligosaccharide biosynthetic process"/>
    <property type="evidence" value="ECO:0007669"/>
    <property type="project" value="InterPro"/>
</dbReference>
<dbReference type="Pfam" id="PF08660">
    <property type="entry name" value="Alg14"/>
    <property type="match status" value="1"/>
</dbReference>
<keyword evidence="4" id="KW-1133">Transmembrane helix</keyword>
<evidence type="ECO:0000256" key="1">
    <source>
        <dbReference type="ARBA" id="ARBA00004389"/>
    </source>
</evidence>
<dbReference type="STRING" id="670155.SAMN04488001_1731"/>
<dbReference type="PANTHER" id="PTHR12154">
    <property type="entry name" value="GLYCOSYL TRANSFERASE-RELATED"/>
    <property type="match status" value="1"/>
</dbReference>
<accession>A0A1H2W661</accession>
<keyword evidence="3" id="KW-0256">Endoplasmic reticulum</keyword>
<evidence type="ECO:0000313" key="6">
    <source>
        <dbReference type="EMBL" id="SDW76017.1"/>
    </source>
</evidence>
<dbReference type="AlphaFoldDB" id="A0A1H2W661"/>
<sequence length="143" mass="15478">MVYVLAVSSGGGHWQQLRLLSKAFDGAKVTYACSADVGDETVLQLPDCNLKTPFRLVRTLIGACQILWRVRPDVIVSTGAAPGVLVLILGKCVGCRTVWIDSVANVQRMSLSGRVARRFSDLWMTQWKPVALKTGATYAGAVL</sequence>
<dbReference type="EMBL" id="FNOI01000002">
    <property type="protein sequence ID" value="SDW76017.1"/>
    <property type="molecule type" value="Genomic_DNA"/>
</dbReference>
<name>A0A1H2W661_9RHOB</name>
<dbReference type="PANTHER" id="PTHR12154:SF4">
    <property type="entry name" value="UDP-N-ACETYLGLUCOSAMINE TRANSFERASE SUBUNIT ALG14 HOMOLOG"/>
    <property type="match status" value="1"/>
</dbReference>
<evidence type="ECO:0000313" key="7">
    <source>
        <dbReference type="Proteomes" id="UP000199441"/>
    </source>
</evidence>
<dbReference type="InterPro" id="IPR013969">
    <property type="entry name" value="Oligosacch_biosynth_Alg14"/>
</dbReference>
<keyword evidence="5" id="KW-0472">Membrane</keyword>
<evidence type="ECO:0000256" key="3">
    <source>
        <dbReference type="ARBA" id="ARBA00022824"/>
    </source>
</evidence>
<keyword evidence="2" id="KW-0812">Transmembrane</keyword>
<dbReference type="GO" id="GO:0004577">
    <property type="term" value="F:N-acetylglucosaminyldiphosphodolichol N-acetylglucosaminyltransferase activity"/>
    <property type="evidence" value="ECO:0007669"/>
    <property type="project" value="TreeGrafter"/>
</dbReference>
<dbReference type="OrthoDB" id="555447at2"/>
<protein>
    <submittedName>
        <fullName evidence="6">Oligosaccharide biosynthesis protein Alg14 like</fullName>
    </submittedName>
</protein>
<comment type="subcellular location">
    <subcellularLocation>
        <location evidence="1">Endoplasmic reticulum membrane</location>
        <topology evidence="1">Single-pass membrane protein</topology>
    </subcellularLocation>
</comment>
<dbReference type="Proteomes" id="UP000199441">
    <property type="component" value="Unassembled WGS sequence"/>
</dbReference>